<feature type="domain" description="NodB homology" evidence="2">
    <location>
        <begin position="168"/>
        <end position="340"/>
    </location>
</feature>
<evidence type="ECO:0000259" key="2">
    <source>
        <dbReference type="PROSITE" id="PS51677"/>
    </source>
</evidence>
<feature type="compositionally biased region" description="Low complexity" evidence="1">
    <location>
        <begin position="93"/>
        <end position="134"/>
    </location>
</feature>
<evidence type="ECO:0000256" key="1">
    <source>
        <dbReference type="SAM" id="MobiDB-lite"/>
    </source>
</evidence>
<protein>
    <recommendedName>
        <fullName evidence="2">NodB homology domain-containing protein</fullName>
    </recommendedName>
</protein>
<comment type="caution">
    <text evidence="3">The sequence shown here is derived from an EMBL/GenBank/DDBJ whole genome shotgun (WGS) entry which is preliminary data.</text>
</comment>
<dbReference type="InterPro" id="IPR011330">
    <property type="entry name" value="Glyco_hydro/deAcase_b/a-brl"/>
</dbReference>
<reference evidence="4" key="1">
    <citation type="journal article" date="2019" name="Int. J. Syst. Evol. Microbiol.">
        <title>The Global Catalogue of Microorganisms (GCM) 10K type strain sequencing project: providing services to taxonomists for standard genome sequencing and annotation.</title>
        <authorList>
            <consortium name="The Broad Institute Genomics Platform"/>
            <consortium name="The Broad Institute Genome Sequencing Center for Infectious Disease"/>
            <person name="Wu L."/>
            <person name="Ma J."/>
        </authorList>
    </citation>
    <scope>NUCLEOTIDE SEQUENCE [LARGE SCALE GENOMIC DNA]</scope>
    <source>
        <strain evidence="4">JCM 16929</strain>
    </source>
</reference>
<sequence length="345" mass="36224">MMTIRSGVLMAHVYPPLARIGTAGRLVTADGVQTPVRRAASLDAQDDIARAGGRPTTMFVRARARLLALLSVALLAYPLAGCGTAPESPPFGPSAAVTASPTSSAPPSSAPPSSMSPTPAPRTSSAGPVVHVVPAAPPKNPEVLPKPKPAPLPADPRHLPGAPPGSRGVVYLTFDDGPSTFTPEILRILTRTHSTATFFQLGVNQRLYPDLVGAVRAQGSSIGNHTYDHRDLTMMSNAGVRSELKRGPKGSKCARPPYGATTPRVRQLINGMGMTQMLWSNDTSDWSRPGSRVIYLRAAGPQIGNGSVVLMHDGGGPRAQTVAALPKIIAELQRRGYLIRKLPGC</sequence>
<dbReference type="InterPro" id="IPR002509">
    <property type="entry name" value="NODB_dom"/>
</dbReference>
<proteinExistence type="predicted"/>
<dbReference type="SUPFAM" id="SSF88713">
    <property type="entry name" value="Glycoside hydrolase/deacetylase"/>
    <property type="match status" value="1"/>
</dbReference>
<feature type="region of interest" description="Disordered" evidence="1">
    <location>
        <begin position="89"/>
        <end position="163"/>
    </location>
</feature>
<organism evidence="3 4">
    <name type="scientific">Microlunatus ginsengisoli</name>
    <dbReference type="NCBI Taxonomy" id="363863"/>
    <lineage>
        <taxon>Bacteria</taxon>
        <taxon>Bacillati</taxon>
        <taxon>Actinomycetota</taxon>
        <taxon>Actinomycetes</taxon>
        <taxon>Propionibacteriales</taxon>
        <taxon>Propionibacteriaceae</taxon>
        <taxon>Microlunatus</taxon>
    </lineage>
</organism>
<feature type="compositionally biased region" description="Pro residues" evidence="1">
    <location>
        <begin position="135"/>
        <end position="154"/>
    </location>
</feature>
<dbReference type="PANTHER" id="PTHR10587">
    <property type="entry name" value="GLYCOSYL TRANSFERASE-RELATED"/>
    <property type="match status" value="1"/>
</dbReference>
<dbReference type="CDD" id="cd10917">
    <property type="entry name" value="CE4_NodB_like_6s_7s"/>
    <property type="match status" value="1"/>
</dbReference>
<keyword evidence="4" id="KW-1185">Reference proteome</keyword>
<evidence type="ECO:0000313" key="3">
    <source>
        <dbReference type="EMBL" id="GAA3633579.1"/>
    </source>
</evidence>
<dbReference type="Proteomes" id="UP001501490">
    <property type="component" value="Unassembled WGS sequence"/>
</dbReference>
<dbReference type="EMBL" id="BAABAB010000033">
    <property type="protein sequence ID" value="GAA3633579.1"/>
    <property type="molecule type" value="Genomic_DNA"/>
</dbReference>
<dbReference type="Gene3D" id="3.20.20.370">
    <property type="entry name" value="Glycoside hydrolase/deacetylase"/>
    <property type="match status" value="1"/>
</dbReference>
<accession>A0ABP7AJ17</accession>
<dbReference type="InterPro" id="IPR050248">
    <property type="entry name" value="Polysacc_deacetylase_ArnD"/>
</dbReference>
<name>A0ABP7AJ17_9ACTN</name>
<evidence type="ECO:0000313" key="4">
    <source>
        <dbReference type="Proteomes" id="UP001501490"/>
    </source>
</evidence>
<dbReference type="Pfam" id="PF01522">
    <property type="entry name" value="Polysacc_deac_1"/>
    <property type="match status" value="1"/>
</dbReference>
<gene>
    <name evidence="3" type="ORF">GCM10022236_40210</name>
</gene>
<dbReference type="PROSITE" id="PS51677">
    <property type="entry name" value="NODB"/>
    <property type="match status" value="1"/>
</dbReference>